<keyword evidence="4" id="KW-0067">ATP-binding</keyword>
<sequence>MIPEPGQLVEVRRRRWVVGDVRASSLEASGASHVVRVTSVDEEGPRDELDLVWELEPGARVLERAGLPRPRSFDDATDLDAFLDAVRWGAATNADRSLLQAPFRSGATIEDYQLDPVARAVDMARVNLLIADDVGLGKTVEAGLVVQELLLRHRARTVFVVVPASLQVKWQVEMREKFGLEFRIVDTEYLRDFRRRRGIHANPWTSFPRLITSMDWAKSGEGLRLLEDALPPHATYPRRFDVLIVDEAHNVAPSASEHYAVDSQRTRLIRKLAPHFEHKLFLSATPHNGYQQSFTSLLELLDDRRFSRSVPPDPRQLQQVMVRRLKSDLVDAEGRALYPKRELRGLEVAYDDEERDVQRLLAAYAKARLDASSGTRHEYATTFVLKLLKKRLFSSPRAFAKTLAEHRASLAGARERVTANDLDERILRRALARAEEDHADDEEAERALDEATRAASGASTPLAVEQRALLDRLTAWAERAKNRPDAKARALLAWLEREVRPGGAWNDRRVILFTEYRDTMAWLEEILVANGYGGDRLAKLHGGLPHPEREEVKAAFQASPAVSPVRILLATDAASEGIDLQNHCSTLLHVEIPWNPNVMEQRNGRVDRHGQKASVVSIWHPVGKRGGSDDRDVDDSEFLLRAARKVDAIRQDLGSVGPVLARRIEEAMLGGAKTLDTTDAARKAEAARGSLAVERRLRERVADLHAKLVESRDDFGLAPERVARAVALALRLDGQLPLVPTTLPGAPDGAVFDVPIATGSWGRASAGLEHPFTKKRRPITFDHAVAKGRDDVVLAHLEHDLVQLALRLLRAEVWSSEGSARLQRAAVRAVPDALLATPVVGVWSRLVVTGGDHRRLHEELTFAGGELGHDRFVRVPQVTRLRDLERASTPTLPSEALFGALVDRFARHEEQIRAAVEARSRDRMATLVNTLERRAKAEADDVVRVLADLEGALRREIEHEEPLQPMLFTPPEAEQLRRDRAALRERLRRIPEERDRELEATRLRHADPTPRTFPVAVIFLVPESTSRGRA</sequence>
<evidence type="ECO:0000313" key="10">
    <source>
        <dbReference type="Proteomes" id="UP000248326"/>
    </source>
</evidence>
<keyword evidence="2" id="KW-0378">Hydrolase</keyword>
<feature type="domain" description="Helicase ATP-binding" evidence="7">
    <location>
        <begin position="119"/>
        <end position="304"/>
    </location>
</feature>
<dbReference type="GO" id="GO:0016787">
    <property type="term" value="F:hydrolase activity"/>
    <property type="evidence" value="ECO:0007669"/>
    <property type="project" value="UniProtKB-KW"/>
</dbReference>
<keyword evidence="5" id="KW-0175">Coiled coil</keyword>
<dbReference type="RefSeq" id="WP_110887542.1">
    <property type="nucleotide sequence ID" value="NZ_QJSX01000011.1"/>
</dbReference>
<feature type="domain" description="Helicase C-terminal" evidence="8">
    <location>
        <begin position="487"/>
        <end position="665"/>
    </location>
</feature>
<dbReference type="InterPro" id="IPR027417">
    <property type="entry name" value="P-loop_NTPase"/>
</dbReference>
<evidence type="ECO:0000259" key="7">
    <source>
        <dbReference type="PROSITE" id="PS51192"/>
    </source>
</evidence>
<gene>
    <name evidence="9" type="ORF">DES52_111145</name>
</gene>
<evidence type="ECO:0000256" key="6">
    <source>
        <dbReference type="SAM" id="MobiDB-lite"/>
    </source>
</evidence>
<dbReference type="InterPro" id="IPR000330">
    <property type="entry name" value="SNF2_N"/>
</dbReference>
<dbReference type="GO" id="GO:0005524">
    <property type="term" value="F:ATP binding"/>
    <property type="evidence" value="ECO:0007669"/>
    <property type="project" value="UniProtKB-KW"/>
</dbReference>
<evidence type="ECO:0000259" key="8">
    <source>
        <dbReference type="PROSITE" id="PS51194"/>
    </source>
</evidence>
<dbReference type="Proteomes" id="UP000248326">
    <property type="component" value="Unassembled WGS sequence"/>
</dbReference>
<dbReference type="Pfam" id="PF00271">
    <property type="entry name" value="Helicase_C"/>
    <property type="match status" value="1"/>
</dbReference>
<dbReference type="SMART" id="SM00490">
    <property type="entry name" value="HELICc"/>
    <property type="match status" value="1"/>
</dbReference>
<dbReference type="NCBIfam" id="NF038317">
    <property type="entry name" value="DISARM_DrmD"/>
    <property type="match status" value="1"/>
</dbReference>
<evidence type="ECO:0000256" key="4">
    <source>
        <dbReference type="ARBA" id="ARBA00022840"/>
    </source>
</evidence>
<dbReference type="SUPFAM" id="SSF52540">
    <property type="entry name" value="P-loop containing nucleoside triphosphate hydrolases"/>
    <property type="match status" value="1"/>
</dbReference>
<proteinExistence type="predicted"/>
<evidence type="ECO:0000256" key="2">
    <source>
        <dbReference type="ARBA" id="ARBA00022801"/>
    </source>
</evidence>
<dbReference type="GO" id="GO:0004386">
    <property type="term" value="F:helicase activity"/>
    <property type="evidence" value="ECO:0007669"/>
    <property type="project" value="UniProtKB-KW"/>
</dbReference>
<organism evidence="9 10">
    <name type="scientific">Deinococcus yavapaiensis KR-236</name>
    <dbReference type="NCBI Taxonomy" id="694435"/>
    <lineage>
        <taxon>Bacteria</taxon>
        <taxon>Thermotogati</taxon>
        <taxon>Deinococcota</taxon>
        <taxon>Deinococci</taxon>
        <taxon>Deinococcales</taxon>
        <taxon>Deinococcaceae</taxon>
        <taxon>Deinococcus</taxon>
    </lineage>
</organism>
<keyword evidence="10" id="KW-1185">Reference proteome</keyword>
<dbReference type="PROSITE" id="PS51194">
    <property type="entry name" value="HELICASE_CTER"/>
    <property type="match status" value="1"/>
</dbReference>
<evidence type="ECO:0000256" key="1">
    <source>
        <dbReference type="ARBA" id="ARBA00022741"/>
    </source>
</evidence>
<dbReference type="SMART" id="SM00487">
    <property type="entry name" value="DEXDc"/>
    <property type="match status" value="1"/>
</dbReference>
<feature type="region of interest" description="Disordered" evidence="6">
    <location>
        <begin position="437"/>
        <end position="460"/>
    </location>
</feature>
<dbReference type="InterPro" id="IPR001650">
    <property type="entry name" value="Helicase_C-like"/>
</dbReference>
<dbReference type="Gene3D" id="3.40.50.300">
    <property type="entry name" value="P-loop containing nucleotide triphosphate hydrolases"/>
    <property type="match status" value="1"/>
</dbReference>
<dbReference type="OrthoDB" id="9814088at2"/>
<comment type="caution">
    <text evidence="9">The sequence shown here is derived from an EMBL/GenBank/DDBJ whole genome shotgun (WGS) entry which is preliminary data.</text>
</comment>
<name>A0A318S3K9_9DEIO</name>
<dbReference type="PROSITE" id="PS51192">
    <property type="entry name" value="HELICASE_ATP_BIND_1"/>
    <property type="match status" value="1"/>
</dbReference>
<dbReference type="EMBL" id="QJSX01000011">
    <property type="protein sequence ID" value="PYE52972.1"/>
    <property type="molecule type" value="Genomic_DNA"/>
</dbReference>
<dbReference type="CDD" id="cd18011">
    <property type="entry name" value="DEXDc_RapA"/>
    <property type="match status" value="1"/>
</dbReference>
<dbReference type="InterPro" id="IPR014001">
    <property type="entry name" value="Helicase_ATP-bd"/>
</dbReference>
<evidence type="ECO:0000256" key="3">
    <source>
        <dbReference type="ARBA" id="ARBA00022806"/>
    </source>
</evidence>
<dbReference type="InterPro" id="IPR049730">
    <property type="entry name" value="SNF2/RAD54-like_C"/>
</dbReference>
<dbReference type="Pfam" id="PF00176">
    <property type="entry name" value="SNF2-rel_dom"/>
    <property type="match status" value="1"/>
</dbReference>
<feature type="coiled-coil region" evidence="5">
    <location>
        <begin position="343"/>
        <end position="370"/>
    </location>
</feature>
<protein>
    <submittedName>
        <fullName evidence="9">SNF2 domain-containing protein</fullName>
    </submittedName>
</protein>
<evidence type="ECO:0000256" key="5">
    <source>
        <dbReference type="SAM" id="Coils"/>
    </source>
</evidence>
<dbReference type="InterPro" id="IPR057342">
    <property type="entry name" value="DEXDc_RapA"/>
</dbReference>
<dbReference type="AlphaFoldDB" id="A0A318S3K9"/>
<dbReference type="PANTHER" id="PTHR45766">
    <property type="entry name" value="DNA ANNEALING HELICASE AND ENDONUCLEASE ZRANB3 FAMILY MEMBER"/>
    <property type="match status" value="1"/>
</dbReference>
<dbReference type="CDD" id="cd18793">
    <property type="entry name" value="SF2_C_SNF"/>
    <property type="match status" value="1"/>
</dbReference>
<accession>A0A318S3K9</accession>
<evidence type="ECO:0000313" key="9">
    <source>
        <dbReference type="EMBL" id="PYE52972.1"/>
    </source>
</evidence>
<keyword evidence="1" id="KW-0547">Nucleotide-binding</keyword>
<dbReference type="Gene3D" id="3.40.50.10810">
    <property type="entry name" value="Tandem AAA-ATPase domain"/>
    <property type="match status" value="1"/>
</dbReference>
<dbReference type="PANTHER" id="PTHR45766:SF6">
    <property type="entry name" value="SWI_SNF-RELATED MATRIX-ASSOCIATED ACTIN-DEPENDENT REGULATOR OF CHROMATIN SUBFAMILY A-LIKE PROTEIN 1"/>
    <property type="match status" value="1"/>
</dbReference>
<keyword evidence="3" id="KW-0347">Helicase</keyword>
<dbReference type="InterPro" id="IPR038718">
    <property type="entry name" value="SNF2-like_sf"/>
</dbReference>
<reference evidence="9 10" key="1">
    <citation type="submission" date="2018-06" db="EMBL/GenBank/DDBJ databases">
        <title>Genomic Encyclopedia of Type Strains, Phase IV (KMG-IV): sequencing the most valuable type-strain genomes for metagenomic binning, comparative biology and taxonomic classification.</title>
        <authorList>
            <person name="Goeker M."/>
        </authorList>
    </citation>
    <scope>NUCLEOTIDE SEQUENCE [LARGE SCALE GENOMIC DNA]</scope>
    <source>
        <strain evidence="9 10">DSM 18048</strain>
    </source>
</reference>